<keyword evidence="3" id="KW-0677">Repeat</keyword>
<dbReference type="Pfam" id="PF15911">
    <property type="entry name" value="Beta-prop_WDR19_2nd"/>
    <property type="match status" value="1"/>
</dbReference>
<dbReference type="Pfam" id="PF24762">
    <property type="entry name" value="TPR_IF140-IFT172"/>
    <property type="match status" value="1"/>
</dbReference>
<evidence type="ECO:0000259" key="9">
    <source>
        <dbReference type="Pfam" id="PF24762"/>
    </source>
</evidence>
<evidence type="ECO:0000313" key="10">
    <source>
        <dbReference type="EMBL" id="KFD48542.1"/>
    </source>
</evidence>
<dbReference type="GO" id="GO:0035721">
    <property type="term" value="P:intraciliary retrograde transport"/>
    <property type="evidence" value="ECO:0007669"/>
    <property type="project" value="InterPro"/>
</dbReference>
<dbReference type="SUPFAM" id="SSF50978">
    <property type="entry name" value="WD40 repeat-like"/>
    <property type="match status" value="1"/>
</dbReference>
<evidence type="ECO:0000256" key="5">
    <source>
        <dbReference type="ARBA" id="ARBA00023273"/>
    </source>
</evidence>
<dbReference type="Pfam" id="PF23389">
    <property type="entry name" value="Beta-prop_WDR19_1st"/>
    <property type="match status" value="1"/>
</dbReference>
<dbReference type="GO" id="GO:0060271">
    <property type="term" value="P:cilium assembly"/>
    <property type="evidence" value="ECO:0007669"/>
    <property type="project" value="TreeGrafter"/>
</dbReference>
<keyword evidence="11" id="KW-1185">Reference proteome</keyword>
<dbReference type="InterPro" id="IPR056157">
    <property type="entry name" value="TPR_IFT80_172_dom"/>
</dbReference>
<dbReference type="InterPro" id="IPR011990">
    <property type="entry name" value="TPR-like_helical_dom_sf"/>
</dbReference>
<evidence type="ECO:0000259" key="8">
    <source>
        <dbReference type="Pfam" id="PF23389"/>
    </source>
</evidence>
<organism evidence="10 11">
    <name type="scientific">Trichuris suis</name>
    <name type="common">pig whipworm</name>
    <dbReference type="NCBI Taxonomy" id="68888"/>
    <lineage>
        <taxon>Eukaryota</taxon>
        <taxon>Metazoa</taxon>
        <taxon>Ecdysozoa</taxon>
        <taxon>Nematoda</taxon>
        <taxon>Enoplea</taxon>
        <taxon>Dorylaimia</taxon>
        <taxon>Trichinellida</taxon>
        <taxon>Trichuridae</taxon>
        <taxon>Trichuris</taxon>
    </lineage>
</organism>
<evidence type="ECO:0000256" key="4">
    <source>
        <dbReference type="ARBA" id="ARBA00023069"/>
    </source>
</evidence>
<dbReference type="InterPro" id="IPR036322">
    <property type="entry name" value="WD40_repeat_dom_sf"/>
</dbReference>
<feature type="domain" description="IFT80/172/WDR35 TPR" evidence="7">
    <location>
        <begin position="725"/>
        <end position="799"/>
    </location>
</feature>
<evidence type="ECO:0000256" key="2">
    <source>
        <dbReference type="ARBA" id="ARBA00022574"/>
    </source>
</evidence>
<keyword evidence="4" id="KW-0969">Cilium</keyword>
<accession>A0A085LU96</accession>
<dbReference type="EMBL" id="KL363290">
    <property type="protein sequence ID" value="KFD48542.1"/>
    <property type="molecule type" value="Genomic_DNA"/>
</dbReference>
<dbReference type="Proteomes" id="UP000030764">
    <property type="component" value="Unassembled WGS sequence"/>
</dbReference>
<keyword evidence="2" id="KW-0853">WD repeat</keyword>
<name>A0A085LU96_9BILA</name>
<feature type="domain" description="IF140/IFT172/WDR19 TPR" evidence="9">
    <location>
        <begin position="900"/>
        <end position="1065"/>
    </location>
</feature>
<evidence type="ECO:0000259" key="7">
    <source>
        <dbReference type="Pfam" id="PF23387"/>
    </source>
</evidence>
<feature type="domain" description="WDR19 first beta-propeller" evidence="8">
    <location>
        <begin position="49"/>
        <end position="387"/>
    </location>
</feature>
<evidence type="ECO:0000256" key="1">
    <source>
        <dbReference type="ARBA" id="ARBA00004138"/>
    </source>
</evidence>
<comment type="subcellular location">
    <subcellularLocation>
        <location evidence="1">Cell projection</location>
        <location evidence="1">Cilium</location>
    </subcellularLocation>
</comment>
<dbReference type="GO" id="GO:0005929">
    <property type="term" value="C:cilium"/>
    <property type="evidence" value="ECO:0007669"/>
    <property type="project" value="UniProtKB-SubCell"/>
</dbReference>
<reference evidence="10 11" key="1">
    <citation type="journal article" date="2014" name="Nat. Genet.">
        <title>Genome and transcriptome of the porcine whipworm Trichuris suis.</title>
        <authorList>
            <person name="Jex A.R."/>
            <person name="Nejsum P."/>
            <person name="Schwarz E.M."/>
            <person name="Hu L."/>
            <person name="Young N.D."/>
            <person name="Hall R.S."/>
            <person name="Korhonen P.K."/>
            <person name="Liao S."/>
            <person name="Thamsborg S."/>
            <person name="Xia J."/>
            <person name="Xu P."/>
            <person name="Wang S."/>
            <person name="Scheerlinck J.P."/>
            <person name="Hofmann A."/>
            <person name="Sternberg P.W."/>
            <person name="Wang J."/>
            <person name="Gasser R.B."/>
        </authorList>
    </citation>
    <scope>NUCLEOTIDE SEQUENCE [LARGE SCALE GENOMIC DNA]</scope>
    <source>
        <strain evidence="10">DCEP-RM93M</strain>
    </source>
</reference>
<dbReference type="InterPro" id="IPR015943">
    <property type="entry name" value="WD40/YVTN_repeat-like_dom_sf"/>
</dbReference>
<gene>
    <name evidence="10" type="ORF">M513_10553</name>
</gene>
<dbReference type="InterPro" id="IPR057855">
    <property type="entry name" value="Beta-prop_WDR19_1st"/>
</dbReference>
<dbReference type="PANTHER" id="PTHR14920">
    <property type="entry name" value="OSMOTIC AVOIDANCE ABNORMAL PROTEIN 1/WD REPEAT MEMBRANE PROTEIN"/>
    <property type="match status" value="1"/>
</dbReference>
<dbReference type="Gene3D" id="2.130.10.10">
    <property type="entry name" value="YVTN repeat-like/Quinoprotein amine dehydrogenase"/>
    <property type="match status" value="1"/>
</dbReference>
<protein>
    <recommendedName>
        <fullName evidence="12">WD repeat-containing protein 19</fullName>
    </recommendedName>
</protein>
<proteinExistence type="predicted"/>
<dbReference type="Pfam" id="PF23387">
    <property type="entry name" value="TPR_IFT80_172"/>
    <property type="match status" value="1"/>
</dbReference>
<dbReference type="InterPro" id="IPR040379">
    <property type="entry name" value="WDR19/dyf-2"/>
</dbReference>
<dbReference type="SUPFAM" id="SSF69322">
    <property type="entry name" value="Tricorn protease domain 2"/>
    <property type="match status" value="1"/>
</dbReference>
<evidence type="ECO:0000256" key="3">
    <source>
        <dbReference type="ARBA" id="ARBA00022737"/>
    </source>
</evidence>
<dbReference type="PANTHER" id="PTHR14920:SF0">
    <property type="entry name" value="WD REPEAT DOMAIN 19"/>
    <property type="match status" value="1"/>
</dbReference>
<sequence>MSFKQLFSRLPLKCVLLPGKHGSTKSTKLSMKQLFSIDCRPLDLQQIHFSIQPKLRNLIAVSNSSNFVTVYNRQGEVFDQIKTFGHPCAIEWHPNGLTLALCDFRNPAVIIWSSSTMTAKAVDINFGVADTICFMTWSEKSQTLAVGSIKGNLLLYFHRTSRHAVLPLKGIVQLLLFRIIPIIGVHSKPITDGVYTNNDQLILSSEDHGVTVLSPEGDLLHSYVCPEMPGKLKYVNDSLLQAPGAGRGTVLTVLSKKKFYMLEFPSLERTRLLEFSGDYGDIVEFHYLPDMTIVCGFQQGHLLLISMAPDRMGQIVFIVQEYQKYLAGVVCNPAAGTITTAGDNSIKTRELNNISEVMDVMNFEYSECCIGNLKLCDEGQLLAVSVENAVLVYVTHLPMLWDTYSTTVLYLSSLSEVKVQQHSSSAILGTFKIPFEPSVVALGKNHFAVGINNLVRFYRFTEQGSQFLTESEYMGTVKAIKLSRDQAFVLCGAALVAHPIGCTDISGSQSKLYPSTEQEGEKITSVSLNAKFIAFSTESGTVVYAFMENADTLTVQKHTCAIVQVFVQPFGVKGVFIDSKRTLHAFDPVSEYCVEIEEDFMDNPLVLWNVCPPEKDLFVISDKHSIKTFKFTKNTIENTRVQLVHSCAPARRATMVLFYKNGKTFLKESQGQERLATEYVKHKGLLLQGQSEVLIFIFKFFVMVELLRFSLRTLYETYNGIPAIHSFQRIGKADKVWYLNHIKETEDNDLLRARIAVMMQQYDLAEKLFLDSCNPDEALDMYVSIMDWERAMLLAEKFKPSELAKISLEYAQELEYSSEYSKAMHLYEQAMLQSKAENQDSSADFDYHCKAGIARTSLWTGETERGVKMAEESGNMVLIKDCASILQQMKHYVEAAGMSKLQQILPNVSNPRVFALYGKAMEASKDFEAAAQAYRKANDIILIGPLGKVEDAVYAVQESKCPEAAKLLASFFISRNDSSSAVRLLVLAGCIADAMELAKSTDKVELFADTIEEGSPEIYTHIADYFRKEEKSGLAGKFYFKAGNYATAFDYLMKNATDSSSLKLALQCAASSKDEHMIAVLLDYLSGKSDGNPKSPKYLFQFYILLERFSDAAKVAISIAQEKQREGQYRLARDLLFNLHQTLKKKSVSIPFELNETLMQLHTYLLVKSLIKRKEHSLAARLLIRISENINNFSTHAVKIFTLTAIECWRTDLQLSAYKWATVILRPDYRSQIEENYRNTILTIVRKRGGKEDPEAETPCPYCDAPLPETQLKCQRCKNAIPFCIASGKHLNRSDLTVCPKCQFPAIFTEFKKLIAAEHRCSMCGETIPVNSFEKMKETDRLRYFMSYSTSGFIAQPDANEGCSWDSNPGPVVLYRMQCLAIPVVGLRPVVSCPMR</sequence>
<dbReference type="GO" id="GO:0030991">
    <property type="term" value="C:intraciliary transport particle A"/>
    <property type="evidence" value="ECO:0007669"/>
    <property type="project" value="TreeGrafter"/>
</dbReference>
<evidence type="ECO:0000259" key="6">
    <source>
        <dbReference type="Pfam" id="PF15911"/>
    </source>
</evidence>
<feature type="domain" description="WDR19 WD40 repeat" evidence="6">
    <location>
        <begin position="408"/>
        <end position="667"/>
    </location>
</feature>
<dbReference type="InterPro" id="IPR056168">
    <property type="entry name" value="TPR_IF140/IFT172/WDR19"/>
</dbReference>
<evidence type="ECO:0008006" key="12">
    <source>
        <dbReference type="Google" id="ProtNLM"/>
    </source>
</evidence>
<dbReference type="Gene3D" id="1.25.40.10">
    <property type="entry name" value="Tetratricopeptide repeat domain"/>
    <property type="match status" value="1"/>
</dbReference>
<keyword evidence="5" id="KW-0966">Cell projection</keyword>
<dbReference type="InterPro" id="IPR039468">
    <property type="entry name" value="WDR19_WD40_rpt"/>
</dbReference>
<evidence type="ECO:0000313" key="11">
    <source>
        <dbReference type="Proteomes" id="UP000030764"/>
    </source>
</evidence>